<proteinExistence type="predicted"/>
<keyword evidence="4" id="KW-1133">Transmembrane helix</keyword>
<dbReference type="Gene3D" id="2.60.450.10">
    <property type="entry name" value="Lipopolysaccharide (LPS) transport protein A like domain"/>
    <property type="match status" value="1"/>
</dbReference>
<protein>
    <recommendedName>
        <fullName evidence="7">LPS export ABC transporter periplasmic protein LptC</fullName>
    </recommendedName>
</protein>
<dbReference type="NCBIfam" id="TIGR04409">
    <property type="entry name" value="LptC_YrbK"/>
    <property type="match status" value="1"/>
</dbReference>
<evidence type="ECO:0000256" key="5">
    <source>
        <dbReference type="ARBA" id="ARBA00023136"/>
    </source>
</evidence>
<keyword evidence="3" id="KW-0812">Transmembrane</keyword>
<name>A0A1S7LM63_MAGMO</name>
<dbReference type="InterPro" id="IPR026265">
    <property type="entry name" value="LptC"/>
</dbReference>
<keyword evidence="2" id="KW-0997">Cell inner membrane</keyword>
<dbReference type="PANTHER" id="PTHR37481">
    <property type="entry name" value="LIPOPOLYSACCHARIDE EXPORT SYSTEM PROTEIN LPTC"/>
    <property type="match status" value="1"/>
</dbReference>
<sequence length="196" mass="21634">MRRHVKNLFLLFALAIVGVVGWYLTAKELPGTDALLKAQLAAMQAMGSKADGQGQVTGITLVQYNGDHLQWQLSAPGANQGKDGWTEISQPRLTLYPSSGGAIYLTAQTGWVHPKSRNMIFEQSVTVTDQLQRRLTTESLRFSAKDNSLATDRAFKMVGENMILEGVGLRLLKQAQELHVLSRVRLSFPQGLLDRV</sequence>
<dbReference type="GO" id="GO:0017089">
    <property type="term" value="F:glycolipid transfer activity"/>
    <property type="evidence" value="ECO:0007669"/>
    <property type="project" value="TreeGrafter"/>
</dbReference>
<dbReference type="GO" id="GO:0015221">
    <property type="term" value="F:lipopolysaccharide transmembrane transporter activity"/>
    <property type="evidence" value="ECO:0007669"/>
    <property type="project" value="InterPro"/>
</dbReference>
<accession>A0A1S7LM63</accession>
<gene>
    <name evidence="6" type="ORF">MAGMO_3894</name>
</gene>
<evidence type="ECO:0000256" key="1">
    <source>
        <dbReference type="ARBA" id="ARBA00022475"/>
    </source>
</evidence>
<reference evidence="6" key="1">
    <citation type="submission" date="2015-04" db="EMBL/GenBank/DDBJ databases">
        <authorList>
            <person name="Syromyatnikov M.Y."/>
            <person name="Popov V.N."/>
        </authorList>
    </citation>
    <scope>NUCLEOTIDE SEQUENCE</scope>
    <source>
        <strain evidence="6">MO-1</strain>
    </source>
</reference>
<evidence type="ECO:0008006" key="7">
    <source>
        <dbReference type="Google" id="ProtNLM"/>
    </source>
</evidence>
<dbReference type="PANTHER" id="PTHR37481:SF1">
    <property type="entry name" value="LIPOPOLYSACCHARIDE EXPORT SYSTEM PROTEIN LPTC"/>
    <property type="match status" value="1"/>
</dbReference>
<dbReference type="AlphaFoldDB" id="A0A1S7LM63"/>
<evidence type="ECO:0000313" key="6">
    <source>
        <dbReference type="EMBL" id="CRH08022.1"/>
    </source>
</evidence>
<keyword evidence="1" id="KW-1003">Cell membrane</keyword>
<dbReference type="GO" id="GO:0005886">
    <property type="term" value="C:plasma membrane"/>
    <property type="evidence" value="ECO:0007669"/>
    <property type="project" value="InterPro"/>
</dbReference>
<dbReference type="GO" id="GO:0030288">
    <property type="term" value="C:outer membrane-bounded periplasmic space"/>
    <property type="evidence" value="ECO:0007669"/>
    <property type="project" value="TreeGrafter"/>
</dbReference>
<dbReference type="Pfam" id="PF06835">
    <property type="entry name" value="LptC"/>
    <property type="match status" value="1"/>
</dbReference>
<dbReference type="InterPro" id="IPR010664">
    <property type="entry name" value="LipoPS_assembly_LptC-rel"/>
</dbReference>
<evidence type="ECO:0000256" key="2">
    <source>
        <dbReference type="ARBA" id="ARBA00022519"/>
    </source>
</evidence>
<evidence type="ECO:0000256" key="3">
    <source>
        <dbReference type="ARBA" id="ARBA00022692"/>
    </source>
</evidence>
<dbReference type="EMBL" id="LO017727">
    <property type="protein sequence ID" value="CRH08022.1"/>
    <property type="molecule type" value="Genomic_DNA"/>
</dbReference>
<organism evidence="6">
    <name type="scientific">Magnetococcus massalia (strain MO-1)</name>
    <dbReference type="NCBI Taxonomy" id="451514"/>
    <lineage>
        <taxon>Bacteria</taxon>
        <taxon>Pseudomonadati</taxon>
        <taxon>Pseudomonadota</taxon>
        <taxon>Magnetococcia</taxon>
        <taxon>Magnetococcales</taxon>
        <taxon>Magnetococcaceae</taxon>
        <taxon>Magnetococcus</taxon>
    </lineage>
</organism>
<evidence type="ECO:0000256" key="4">
    <source>
        <dbReference type="ARBA" id="ARBA00022989"/>
    </source>
</evidence>
<dbReference type="InterPro" id="IPR052363">
    <property type="entry name" value="LPS_export_LptC"/>
</dbReference>
<keyword evidence="5" id="KW-0472">Membrane</keyword>